<sequence length="768" mass="87203">VQIEPDAPPVVNLVAERIATKVDAVIEASHTNLEQQSSGVFQIPTPRTGLLNDHRQEVFIRVNEKGCGVLAVTALPLLFGSATNLLTRLGDDPVEFYEQGRRMPVAFSWQRSLFDFTLTQEGRIQFQRDPSAYVERLAARGFTHIEVNGLASAHGYETGPPDEIYPMFYTYGPALDQFVASKLNTGLYPKEWLAENLANLKANAALAVTYGLVPGLFCFEPRSVPEKFFDEYPMLRGARVDHPFRSFKPRYNMTTSHPSVQAHYREMVQTLLAEVPQLGFLSVWTNDSGAGFEYTKSLYVGRNGGAYLIREWNEDADIAKVAGENAIQFLRLLRDAGRSQQADFRVLTRMESFYGEHETIWAGLEEGVEIESASLIGKGWDMPYTHPRYSDSNAVNPGTVYQDSFDPRERDLMSDLEARGVRADFYFATGPHAIFAPLLGVPYPRLTGRRLQMLHKNGVQHIAHLGGTNVPGLVPFDPNHEMVAAFQFTPDLEINREVDRMAKRWGGRQFASILLDAWTDAEEAILAYPNVVPLYSMYGFVWYRLWVRPLVPNIEAISEGDRAYYQDFMCTTPHNPNNVDLSRDVLFQLTTRESCQKDLTRFDAHVWTPLDRGISRLEECCDEANDALGVKNVIYDQWIRLRALRCWLRTQRSVAAWVVSVHGFLEARKLKDTEAMAHCQSVLHDTMLEEIVNSEELIELLASGIEFMATTDQEETPLIHGRNLKELLQKRIRLMRAHLHDEPWIDPQYVERRASAKGNQRAIPNSLE</sequence>
<name>A0A381N858_9ZZZZ</name>
<organism evidence="1">
    <name type="scientific">marine metagenome</name>
    <dbReference type="NCBI Taxonomy" id="408172"/>
    <lineage>
        <taxon>unclassified sequences</taxon>
        <taxon>metagenomes</taxon>
        <taxon>ecological metagenomes</taxon>
    </lineage>
</organism>
<dbReference type="EMBL" id="UINC01000140">
    <property type="protein sequence ID" value="SUZ49868.1"/>
    <property type="molecule type" value="Genomic_DNA"/>
</dbReference>
<evidence type="ECO:0000313" key="1">
    <source>
        <dbReference type="EMBL" id="SUZ49868.1"/>
    </source>
</evidence>
<dbReference type="AlphaFoldDB" id="A0A381N858"/>
<feature type="non-terminal residue" evidence="1">
    <location>
        <position position="1"/>
    </location>
</feature>
<protein>
    <recommendedName>
        <fullName evidence="2">Alpha glucuronidase N-terminal domain-containing protein</fullName>
    </recommendedName>
</protein>
<proteinExistence type="predicted"/>
<gene>
    <name evidence="1" type="ORF">METZ01_LOCUS2722</name>
</gene>
<accession>A0A381N858</accession>
<evidence type="ECO:0008006" key="2">
    <source>
        <dbReference type="Google" id="ProtNLM"/>
    </source>
</evidence>
<reference evidence="1" key="1">
    <citation type="submission" date="2018-05" db="EMBL/GenBank/DDBJ databases">
        <authorList>
            <person name="Lanie J.A."/>
            <person name="Ng W.-L."/>
            <person name="Kazmierczak K.M."/>
            <person name="Andrzejewski T.M."/>
            <person name="Davidsen T.M."/>
            <person name="Wayne K.J."/>
            <person name="Tettelin H."/>
            <person name="Glass J.I."/>
            <person name="Rusch D."/>
            <person name="Podicherti R."/>
            <person name="Tsui H.-C.T."/>
            <person name="Winkler M.E."/>
        </authorList>
    </citation>
    <scope>NUCLEOTIDE SEQUENCE</scope>
</reference>